<name>A0A7W7ZAP1_9BACT</name>
<keyword evidence="2" id="KW-1185">Reference proteome</keyword>
<sequence length="286" mass="31445">MKADAVVPMTLIGVVGTPKCLGEVVRFSDEEGPENDLCLLKIKDLPGVLMITPVEFIAPLRHGRKSFSVLGFPDSDPQGRNSIGILQAADAKGLVQMESEGALLVKGGFSGAPVWSPDLGGFVGLVVTELNEQKVAWCIPSRTIAAFNPELRVRFRIPESDRPRIHDYGEDDPNLLLFGPVSENATRRLTARIRTAGSHFRVDLKYETLDRNRTIRGGYVTFVMHPSFTSEEEDAYELFSLLDESGVAENHFWCIESFTVAAIGDAGDTSLTLDLGKVRPRPRGFR</sequence>
<dbReference type="AlphaFoldDB" id="A0A7W7ZAP1"/>
<comment type="caution">
    <text evidence="1">The sequence shown here is derived from an EMBL/GenBank/DDBJ whole genome shotgun (WGS) entry which is preliminary data.</text>
</comment>
<reference evidence="1 2" key="1">
    <citation type="submission" date="2020-08" db="EMBL/GenBank/DDBJ databases">
        <title>Genomic Encyclopedia of Type Strains, Phase IV (KMG-V): Genome sequencing to study the core and pangenomes of soil and plant-associated prokaryotes.</title>
        <authorList>
            <person name="Whitman W."/>
        </authorList>
    </citation>
    <scope>NUCLEOTIDE SEQUENCE [LARGE SCALE GENOMIC DNA]</scope>
    <source>
        <strain evidence="1 2">M8UP14</strain>
    </source>
</reference>
<proteinExistence type="predicted"/>
<dbReference type="EMBL" id="JACHIP010000002">
    <property type="protein sequence ID" value="MBB5056424.1"/>
    <property type="molecule type" value="Genomic_DNA"/>
</dbReference>
<evidence type="ECO:0008006" key="3">
    <source>
        <dbReference type="Google" id="ProtNLM"/>
    </source>
</evidence>
<organism evidence="1 2">
    <name type="scientific">Granulicella aggregans</name>
    <dbReference type="NCBI Taxonomy" id="474949"/>
    <lineage>
        <taxon>Bacteria</taxon>
        <taxon>Pseudomonadati</taxon>
        <taxon>Acidobacteriota</taxon>
        <taxon>Terriglobia</taxon>
        <taxon>Terriglobales</taxon>
        <taxon>Acidobacteriaceae</taxon>
        <taxon>Granulicella</taxon>
    </lineage>
</organism>
<evidence type="ECO:0000313" key="2">
    <source>
        <dbReference type="Proteomes" id="UP000540989"/>
    </source>
</evidence>
<accession>A0A7W7ZAP1</accession>
<evidence type="ECO:0000313" key="1">
    <source>
        <dbReference type="EMBL" id="MBB5056424.1"/>
    </source>
</evidence>
<protein>
    <recommendedName>
        <fullName evidence="3">Trypsin-like peptidase</fullName>
    </recommendedName>
</protein>
<gene>
    <name evidence="1" type="ORF">HDF16_001109</name>
</gene>
<dbReference type="InterPro" id="IPR009003">
    <property type="entry name" value="Peptidase_S1_PA"/>
</dbReference>
<dbReference type="Proteomes" id="UP000540989">
    <property type="component" value="Unassembled WGS sequence"/>
</dbReference>
<dbReference type="SUPFAM" id="SSF50494">
    <property type="entry name" value="Trypsin-like serine proteases"/>
    <property type="match status" value="1"/>
</dbReference>